<organism evidence="2 3">
    <name type="scientific">Atta colombica</name>
    <dbReference type="NCBI Taxonomy" id="520822"/>
    <lineage>
        <taxon>Eukaryota</taxon>
        <taxon>Metazoa</taxon>
        <taxon>Ecdysozoa</taxon>
        <taxon>Arthropoda</taxon>
        <taxon>Hexapoda</taxon>
        <taxon>Insecta</taxon>
        <taxon>Pterygota</taxon>
        <taxon>Neoptera</taxon>
        <taxon>Endopterygota</taxon>
        <taxon>Hymenoptera</taxon>
        <taxon>Apocrita</taxon>
        <taxon>Aculeata</taxon>
        <taxon>Formicoidea</taxon>
        <taxon>Formicidae</taxon>
        <taxon>Myrmicinae</taxon>
        <taxon>Atta</taxon>
    </lineage>
</organism>
<sequence>MSDSEGSIASANGSEKSATHDETAETMPSKENHNGDKPEEFEKLLQSMVVTHSVSEEEEQMREEDNVNEKKIIVYISSKHEKIQIKHFILIRFLARFDGRFEMTKPRTRNGDEVAILDHQFQCRARQKRGISHGDDDNGEEEAMPLDDLFREDMR</sequence>
<evidence type="ECO:0000256" key="1">
    <source>
        <dbReference type="SAM" id="MobiDB-lite"/>
    </source>
</evidence>
<dbReference type="EMBL" id="KQ976738">
    <property type="protein sequence ID" value="KYM75716.1"/>
    <property type="molecule type" value="Genomic_DNA"/>
</dbReference>
<dbReference type="AlphaFoldDB" id="A0A195AU64"/>
<proteinExistence type="predicted"/>
<name>A0A195AU64_9HYME</name>
<accession>A0A195AU64</accession>
<gene>
    <name evidence="2" type="ORF">ALC53_13779</name>
</gene>
<evidence type="ECO:0000313" key="2">
    <source>
        <dbReference type="EMBL" id="KYM75716.1"/>
    </source>
</evidence>
<evidence type="ECO:0000313" key="3">
    <source>
        <dbReference type="Proteomes" id="UP000078540"/>
    </source>
</evidence>
<keyword evidence="3" id="KW-1185">Reference proteome</keyword>
<feature type="compositionally biased region" description="Polar residues" evidence="1">
    <location>
        <begin position="1"/>
        <end position="16"/>
    </location>
</feature>
<reference evidence="2 3" key="1">
    <citation type="submission" date="2015-09" db="EMBL/GenBank/DDBJ databases">
        <title>Atta colombica WGS genome.</title>
        <authorList>
            <person name="Nygaard S."/>
            <person name="Hu H."/>
            <person name="Boomsma J."/>
            <person name="Zhang G."/>
        </authorList>
    </citation>
    <scope>NUCLEOTIDE SEQUENCE [LARGE SCALE GENOMIC DNA]</scope>
    <source>
        <strain evidence="2">Treedump-2</strain>
        <tissue evidence="2">Whole body</tissue>
    </source>
</reference>
<feature type="compositionally biased region" description="Basic and acidic residues" evidence="1">
    <location>
        <begin position="17"/>
        <end position="41"/>
    </location>
</feature>
<feature type="region of interest" description="Disordered" evidence="1">
    <location>
        <begin position="127"/>
        <end position="155"/>
    </location>
</feature>
<feature type="region of interest" description="Disordered" evidence="1">
    <location>
        <begin position="1"/>
        <end position="41"/>
    </location>
</feature>
<protein>
    <submittedName>
        <fullName evidence="2">Uncharacterized protein</fullName>
    </submittedName>
</protein>
<dbReference type="Proteomes" id="UP000078540">
    <property type="component" value="Unassembled WGS sequence"/>
</dbReference>